<feature type="transmembrane region" description="Helical" evidence="6">
    <location>
        <begin position="218"/>
        <end position="237"/>
    </location>
</feature>
<feature type="transmembrane region" description="Helical" evidence="6">
    <location>
        <begin position="180"/>
        <end position="198"/>
    </location>
</feature>
<dbReference type="RefSeq" id="WP_219237661.1">
    <property type="nucleotide sequence ID" value="NZ_JAHWZX010000004.1"/>
</dbReference>
<dbReference type="CDD" id="cd00082">
    <property type="entry name" value="HisKA"/>
    <property type="match status" value="1"/>
</dbReference>
<dbReference type="EMBL" id="JAHWZX010000004">
    <property type="protein sequence ID" value="MBW4330564.1"/>
    <property type="molecule type" value="Genomic_DNA"/>
</dbReference>
<evidence type="ECO:0000256" key="6">
    <source>
        <dbReference type="SAM" id="Phobius"/>
    </source>
</evidence>
<keyword evidence="6" id="KW-0472">Membrane</keyword>
<sequence>MNRPAYIFREKRLYNRWVTSAPLEDYALRHIAKVGRRRGAGWIANAALGSCAFLTCEAIGASITLAYGWANGVAAIVAAIVLMFLVSAPIAYHSAREGLGIDLLSRGAGFGYLGGTVTSLVFALYTVFLFTIEASIMSVALRAMTGLPIGVAHIVSACAVLPIAIYGMRAIARFQIATQPLWLIVQIAPIVYILWAGGDALNEWTAFTGRLQSPAGGISLLDVGFALSMILALLPLIGAQTDYLRFMPSREETTRIRWWLAVMGGGPGWTLIGGVKLLLGSFLASYAVSLGLPSNAAETPINLFAAVLNQIGDSPRASLILTGVFVIICQLKINVTNAYAGSIAWSNFFSRLTLSHPGRVVWLFLNVTLALLLMEFGAFAITNDLLMLLASVAAGWLGALAGDLTISRSLGLNSGQIEFKRAHLYDINPVGIGAMLLSLLVAGLSFLGFLGDIAQAFAPALGLVVAFVGAPAIALATGSRFYRARETRLPTQQGRHVCAVCETPFEPREMAHCPVYAGTICSLCCTLEARCHDRCKEGSSIREQGKALFGWMMPPSILRHADSPLGRFIGLMALFSLINALIIQLVYHEYTAYVPEAADYVRAVLWIVFFGFSTMFGVAAWILVLAQRSSHAAERETSHHMEKLIEEISAHEVTDAELQRAKATAESANLAKSRFLASVSHEIRSPLNSIYGYAQLLERDDGVGAVQAAKVIRRSSEHLSNLVEGLLDISQVESGVLRLSRDQIRFPVFLEQIADMFEPQAAQQGIEFVFQRPRRLPEFVNGDQKRLRQVLINLLSNALKFTHKGSVAFTVHYRNELATFEIADTGPGITEEDAERVFKPFERGSGVSAHSHSGVGLGLAITQALVHIMGGEIKLVSEVGEGSRFTVRVMLSQPLSQPTDTTPASAVTGYAGPGRTIMMVDDDPTQLAMLRDFLEPLGFAILTARDGDSGIALAARSQPDLVLLDISMPGKSGWETARALRQLHGGALKIVIVSADAHQSDGVHDHEAVHDMFLTKPVEFTMLLDTITSQLGLKWIGSDAGACETEWRRHGAAKSAPRPLPPQSRPYLAEIERLARIGYVRGIEAQIDALAETVPEATRLVEEMRICLDSFDLKALATIAKASQQHAR</sequence>
<dbReference type="Pfam" id="PF02518">
    <property type="entry name" value="HATPase_c"/>
    <property type="match status" value="1"/>
</dbReference>
<evidence type="ECO:0000256" key="5">
    <source>
        <dbReference type="PROSITE-ProRule" id="PRU00169"/>
    </source>
</evidence>
<evidence type="ECO:0000256" key="3">
    <source>
        <dbReference type="ARBA" id="ARBA00022679"/>
    </source>
</evidence>
<dbReference type="SMART" id="SM00448">
    <property type="entry name" value="REC"/>
    <property type="match status" value="1"/>
</dbReference>
<feature type="transmembrane region" description="Helical" evidence="6">
    <location>
        <begin position="456"/>
        <end position="478"/>
    </location>
</feature>
<dbReference type="CDD" id="cd16922">
    <property type="entry name" value="HATPase_EvgS-ArcB-TorS-like"/>
    <property type="match status" value="1"/>
</dbReference>
<dbReference type="SMART" id="SM00388">
    <property type="entry name" value="HisKA"/>
    <property type="match status" value="1"/>
</dbReference>
<keyword evidence="10" id="KW-1185">Reference proteome</keyword>
<dbReference type="PROSITE" id="PS50109">
    <property type="entry name" value="HIS_KIN"/>
    <property type="match status" value="1"/>
</dbReference>
<dbReference type="InterPro" id="IPR003661">
    <property type="entry name" value="HisK_dim/P_dom"/>
</dbReference>
<dbReference type="SMART" id="SM00387">
    <property type="entry name" value="HATPase_c"/>
    <property type="match status" value="1"/>
</dbReference>
<accession>A0ABS6XK26</accession>
<gene>
    <name evidence="9" type="ORF">KY084_06700</name>
</gene>
<evidence type="ECO:0000259" key="7">
    <source>
        <dbReference type="PROSITE" id="PS50109"/>
    </source>
</evidence>
<organism evidence="9 10">
    <name type="scientific">Stakelama flava</name>
    <dbReference type="NCBI Taxonomy" id="2860338"/>
    <lineage>
        <taxon>Bacteria</taxon>
        <taxon>Pseudomonadati</taxon>
        <taxon>Pseudomonadota</taxon>
        <taxon>Alphaproteobacteria</taxon>
        <taxon>Sphingomonadales</taxon>
        <taxon>Sphingomonadaceae</taxon>
        <taxon>Stakelama</taxon>
    </lineage>
</organism>
<evidence type="ECO:0000256" key="1">
    <source>
        <dbReference type="ARBA" id="ARBA00000085"/>
    </source>
</evidence>
<evidence type="ECO:0000313" key="9">
    <source>
        <dbReference type="EMBL" id="MBW4330564.1"/>
    </source>
</evidence>
<feature type="transmembrane region" description="Helical" evidence="6">
    <location>
        <begin position="73"/>
        <end position="92"/>
    </location>
</feature>
<dbReference type="Proteomes" id="UP001197214">
    <property type="component" value="Unassembled WGS sequence"/>
</dbReference>
<keyword evidence="6" id="KW-1133">Transmembrane helix</keyword>
<dbReference type="PROSITE" id="PS50110">
    <property type="entry name" value="RESPONSE_REGULATORY"/>
    <property type="match status" value="1"/>
</dbReference>
<name>A0ABS6XK26_9SPHN</name>
<evidence type="ECO:0000313" key="10">
    <source>
        <dbReference type="Proteomes" id="UP001197214"/>
    </source>
</evidence>
<feature type="transmembrane region" description="Helical" evidence="6">
    <location>
        <begin position="360"/>
        <end position="381"/>
    </location>
</feature>
<feature type="modified residue" description="4-aspartylphosphate" evidence="5">
    <location>
        <position position="965"/>
    </location>
</feature>
<feature type="domain" description="Histidine kinase" evidence="7">
    <location>
        <begin position="678"/>
        <end position="893"/>
    </location>
</feature>
<feature type="transmembrane region" description="Helical" evidence="6">
    <location>
        <begin position="427"/>
        <end position="450"/>
    </location>
</feature>
<feature type="transmembrane region" description="Helical" evidence="6">
    <location>
        <begin position="112"/>
        <end position="141"/>
    </location>
</feature>
<keyword evidence="6" id="KW-0812">Transmembrane</keyword>
<evidence type="ECO:0000256" key="2">
    <source>
        <dbReference type="ARBA" id="ARBA00012438"/>
    </source>
</evidence>
<keyword evidence="5" id="KW-0597">Phosphoprotein</keyword>
<feature type="domain" description="Response regulatory" evidence="8">
    <location>
        <begin position="916"/>
        <end position="1031"/>
    </location>
</feature>
<comment type="catalytic activity">
    <reaction evidence="1">
        <text>ATP + protein L-histidine = ADP + protein N-phospho-L-histidine.</text>
        <dbReference type="EC" id="2.7.13.3"/>
    </reaction>
</comment>
<feature type="transmembrane region" description="Helical" evidence="6">
    <location>
        <begin position="258"/>
        <end position="284"/>
    </location>
</feature>
<feature type="transmembrane region" description="Helical" evidence="6">
    <location>
        <begin position="387"/>
        <end position="406"/>
    </location>
</feature>
<dbReference type="EC" id="2.7.13.3" evidence="2"/>
<evidence type="ECO:0000259" key="8">
    <source>
        <dbReference type="PROSITE" id="PS50110"/>
    </source>
</evidence>
<comment type="caution">
    <text evidence="9">The sequence shown here is derived from an EMBL/GenBank/DDBJ whole genome shotgun (WGS) entry which is preliminary data.</text>
</comment>
<dbReference type="InterPro" id="IPR005467">
    <property type="entry name" value="His_kinase_dom"/>
</dbReference>
<dbReference type="InterPro" id="IPR001789">
    <property type="entry name" value="Sig_transdc_resp-reg_receiver"/>
</dbReference>
<feature type="transmembrane region" description="Helical" evidence="6">
    <location>
        <begin position="603"/>
        <end position="626"/>
    </location>
</feature>
<proteinExistence type="predicted"/>
<dbReference type="Pfam" id="PF00512">
    <property type="entry name" value="HisKA"/>
    <property type="match status" value="1"/>
</dbReference>
<feature type="transmembrane region" description="Helical" evidence="6">
    <location>
        <begin position="42"/>
        <end position="67"/>
    </location>
</feature>
<evidence type="ECO:0000256" key="4">
    <source>
        <dbReference type="ARBA" id="ARBA00022777"/>
    </source>
</evidence>
<protein>
    <recommendedName>
        <fullName evidence="2">histidine kinase</fullName>
        <ecNumber evidence="2">2.7.13.3</ecNumber>
    </recommendedName>
</protein>
<dbReference type="Pfam" id="PF00072">
    <property type="entry name" value="Response_reg"/>
    <property type="match status" value="1"/>
</dbReference>
<feature type="transmembrane region" description="Helical" evidence="6">
    <location>
        <begin position="147"/>
        <end position="168"/>
    </location>
</feature>
<reference evidence="9 10" key="1">
    <citation type="submission" date="2021-07" db="EMBL/GenBank/DDBJ databases">
        <title>Stakelama flava sp. nov., a novel endophytic bacterium isolated from branch of Kandelia candel.</title>
        <authorList>
            <person name="Tuo L."/>
        </authorList>
    </citation>
    <scope>NUCLEOTIDE SEQUENCE [LARGE SCALE GENOMIC DNA]</scope>
    <source>
        <strain evidence="9 10">CBK3Z-3</strain>
    </source>
</reference>
<feature type="transmembrane region" description="Helical" evidence="6">
    <location>
        <begin position="568"/>
        <end position="587"/>
    </location>
</feature>
<dbReference type="InterPro" id="IPR003594">
    <property type="entry name" value="HATPase_dom"/>
</dbReference>
<keyword evidence="4" id="KW-0418">Kinase</keyword>
<keyword evidence="3" id="KW-0808">Transferase</keyword>
<feature type="transmembrane region" description="Helical" evidence="6">
    <location>
        <begin position="317"/>
        <end position="340"/>
    </location>
</feature>
<dbReference type="PANTHER" id="PTHR43047">
    <property type="entry name" value="TWO-COMPONENT HISTIDINE PROTEIN KINASE"/>
    <property type="match status" value="1"/>
</dbReference>